<dbReference type="PROSITE" id="PS51257">
    <property type="entry name" value="PROKAR_LIPOPROTEIN"/>
    <property type="match status" value="1"/>
</dbReference>
<gene>
    <name evidence="3" type="ORF">GCM10011584_01960</name>
</gene>
<reference evidence="4" key="1">
    <citation type="journal article" date="2019" name="Int. J. Syst. Evol. Microbiol.">
        <title>The Global Catalogue of Microorganisms (GCM) 10K type strain sequencing project: providing services to taxonomists for standard genome sequencing and annotation.</title>
        <authorList>
            <consortium name="The Broad Institute Genomics Platform"/>
            <consortium name="The Broad Institute Genome Sequencing Center for Infectious Disease"/>
            <person name="Wu L."/>
            <person name="Ma J."/>
        </authorList>
    </citation>
    <scope>NUCLEOTIDE SEQUENCE [LARGE SCALE GENOMIC DNA]</scope>
    <source>
        <strain evidence="4">CGMCC 4.7371</strain>
    </source>
</reference>
<dbReference type="RefSeq" id="WP_188782014.1">
    <property type="nucleotide sequence ID" value="NZ_BMNI01000001.1"/>
</dbReference>
<dbReference type="Proteomes" id="UP000655410">
    <property type="component" value="Unassembled WGS sequence"/>
</dbReference>
<feature type="signal peptide" evidence="2">
    <location>
        <begin position="1"/>
        <end position="20"/>
    </location>
</feature>
<evidence type="ECO:0000313" key="3">
    <source>
        <dbReference type="EMBL" id="GGO84433.1"/>
    </source>
</evidence>
<keyword evidence="4" id="KW-1185">Reference proteome</keyword>
<comment type="caution">
    <text evidence="3">The sequence shown here is derived from an EMBL/GenBank/DDBJ whole genome shotgun (WGS) entry which is preliminary data.</text>
</comment>
<keyword evidence="2" id="KW-0732">Signal</keyword>
<feature type="chain" id="PRO_5045949314" description="Exo-alpha-sialidase" evidence="2">
    <location>
        <begin position="21"/>
        <end position="370"/>
    </location>
</feature>
<protein>
    <recommendedName>
        <fullName evidence="5">Exo-alpha-sialidase</fullName>
    </recommendedName>
</protein>
<proteinExistence type="predicted"/>
<feature type="compositionally biased region" description="Basic and acidic residues" evidence="1">
    <location>
        <begin position="34"/>
        <end position="43"/>
    </location>
</feature>
<evidence type="ECO:0000256" key="2">
    <source>
        <dbReference type="SAM" id="SignalP"/>
    </source>
</evidence>
<name>A0ABQ2N6B0_9ACTN</name>
<evidence type="ECO:0000256" key="1">
    <source>
        <dbReference type="SAM" id="MobiDB-lite"/>
    </source>
</evidence>
<accession>A0ABQ2N6B0</accession>
<dbReference type="EMBL" id="BMNI01000001">
    <property type="protein sequence ID" value="GGO84433.1"/>
    <property type="molecule type" value="Genomic_DNA"/>
</dbReference>
<evidence type="ECO:0000313" key="4">
    <source>
        <dbReference type="Proteomes" id="UP000655410"/>
    </source>
</evidence>
<feature type="region of interest" description="Disordered" evidence="1">
    <location>
        <begin position="21"/>
        <end position="43"/>
    </location>
</feature>
<evidence type="ECO:0008006" key="5">
    <source>
        <dbReference type="Google" id="ProtNLM"/>
    </source>
</evidence>
<sequence>MIRMRALAAAALLAGGAALSACGTQPSPSPAAGHPHDAQREWRVAGDKEATADQIIDAGRPGSVATSGDRTLTTWQVQPEDDEGPSQAAWRLYDLEGARIADGKLGIVFEQGATTEVVPAPDGFVIDNYSKTPLIHVAPTGALTTIPLHAERRATRAGDVLVRAWTGDRSFYRPADHAAYRLPRTPANPQAVQLDETGRVWVMRLWSRDGDARIASAQGGVAPWTTETVDLPAGSSPTVDMAYAGGRLMFPQRSSTVAEYDEFQAIWSRSTQPGAVDHAWRSTPIARDQLTHTVTVGLDRTSTGRLLVSGESTPTLLEQADGSLRPLEVPGTTEPAPVQSVADRLYATSWSQAELYVSDDLGKSWTRVQR</sequence>
<organism evidence="3 4">
    <name type="scientific">Nocardioides phosphati</name>
    <dbReference type="NCBI Taxonomy" id="1867775"/>
    <lineage>
        <taxon>Bacteria</taxon>
        <taxon>Bacillati</taxon>
        <taxon>Actinomycetota</taxon>
        <taxon>Actinomycetes</taxon>
        <taxon>Propionibacteriales</taxon>
        <taxon>Nocardioidaceae</taxon>
        <taxon>Nocardioides</taxon>
    </lineage>
</organism>